<sequence>MFVRTAGDRDLAAVRALLVETWHATYDDIHGAERVTEITNEWHSIASLMARLVKPSSEFLVADDGKRIGGMAFAEAVDGGGVVMLRQLYVLPSLQGRGIGGMLLDEIIESFPEAHRIRLEVEEKNARAVAFYQANGFVQAGRTENCGSAGSAIPALIYERVLAA</sequence>
<proteinExistence type="predicted"/>
<gene>
    <name evidence="1" type="ORF">NKI81_20775</name>
</gene>
<protein>
    <submittedName>
        <fullName evidence="1">GNAT family N-acetyltransferase</fullName>
    </submittedName>
</protein>
<organism evidence="1 2">
    <name type="scientific">Mesorhizobium australicum</name>
    <dbReference type="NCBI Taxonomy" id="536018"/>
    <lineage>
        <taxon>Bacteria</taxon>
        <taxon>Pseudomonadati</taxon>
        <taxon>Pseudomonadota</taxon>
        <taxon>Alphaproteobacteria</taxon>
        <taxon>Hyphomicrobiales</taxon>
        <taxon>Phyllobacteriaceae</taxon>
        <taxon>Mesorhizobium</taxon>
    </lineage>
</organism>
<evidence type="ECO:0000313" key="1">
    <source>
        <dbReference type="EMBL" id="MER9286365.1"/>
    </source>
</evidence>
<comment type="caution">
    <text evidence="1">The sequence shown here is derived from an EMBL/GenBank/DDBJ whole genome shotgun (WGS) entry which is preliminary data.</text>
</comment>
<name>A0ACC6T376_9HYPH</name>
<dbReference type="EMBL" id="JAMYRI010000012">
    <property type="protein sequence ID" value="MER9286365.1"/>
    <property type="molecule type" value="Genomic_DNA"/>
</dbReference>
<dbReference type="Proteomes" id="UP001480082">
    <property type="component" value="Unassembled WGS sequence"/>
</dbReference>
<keyword evidence="2" id="KW-1185">Reference proteome</keyword>
<reference evidence="1 2" key="1">
    <citation type="journal article" date="2024" name="Proc. Natl. Acad. Sci. U.S.A.">
        <title>The evolutionary genomics of adaptation to stress in wild rhizobium bacteria.</title>
        <authorList>
            <person name="Kehlet-Delgado H."/>
            <person name="Montoya A.P."/>
            <person name="Jensen K.T."/>
            <person name="Wendlandt C.E."/>
            <person name="Dexheimer C."/>
            <person name="Roberts M."/>
            <person name="Torres Martinez L."/>
            <person name="Friesen M.L."/>
            <person name="Griffitts J.S."/>
            <person name="Porter S.S."/>
        </authorList>
    </citation>
    <scope>NUCLEOTIDE SEQUENCE [LARGE SCALE GENOMIC DNA]</scope>
    <source>
        <strain evidence="1 2">M0468</strain>
    </source>
</reference>
<accession>A0ACC6T376</accession>
<evidence type="ECO:0000313" key="2">
    <source>
        <dbReference type="Proteomes" id="UP001480082"/>
    </source>
</evidence>